<keyword evidence="1" id="KW-1133">Transmembrane helix</keyword>
<evidence type="ECO:0000256" key="1">
    <source>
        <dbReference type="SAM" id="Phobius"/>
    </source>
</evidence>
<sequence length="42" mass="4829">MNSDTIVTVSIAISFVLFITLAIFIINKMSWWEGVKRLLLIM</sequence>
<reference evidence="2 3" key="1">
    <citation type="submission" date="2018-06" db="EMBL/GenBank/DDBJ databases">
        <authorList>
            <consortium name="Pathogen Informatics"/>
            <person name="Doyle S."/>
        </authorList>
    </citation>
    <scope>NUCLEOTIDE SEQUENCE [LARGE SCALE GENOMIC DNA]</scope>
    <source>
        <strain evidence="3">NCTC 11048</strain>
    </source>
</reference>
<feature type="transmembrane region" description="Helical" evidence="1">
    <location>
        <begin position="6"/>
        <end position="27"/>
    </location>
</feature>
<dbReference type="STRING" id="1141106.GCA_000308095_02434"/>
<organism evidence="2 3">
    <name type="scientific">Staphylococcus intermedius NCTC 11048</name>
    <dbReference type="NCBI Taxonomy" id="1141106"/>
    <lineage>
        <taxon>Bacteria</taxon>
        <taxon>Bacillati</taxon>
        <taxon>Bacillota</taxon>
        <taxon>Bacilli</taxon>
        <taxon>Bacillales</taxon>
        <taxon>Staphylococcaceae</taxon>
        <taxon>Staphylococcus</taxon>
        <taxon>Staphylococcus intermedius group</taxon>
    </lineage>
</organism>
<evidence type="ECO:0000313" key="2">
    <source>
        <dbReference type="EMBL" id="SUM43705.1"/>
    </source>
</evidence>
<dbReference type="EMBL" id="UHDP01000001">
    <property type="protein sequence ID" value="SUM43705.1"/>
    <property type="molecule type" value="Genomic_DNA"/>
</dbReference>
<accession>A0A380FY94</accession>
<evidence type="ECO:0000313" key="3">
    <source>
        <dbReference type="Proteomes" id="UP000255549"/>
    </source>
</evidence>
<keyword evidence="1" id="KW-0812">Transmembrane</keyword>
<keyword evidence="1" id="KW-0472">Membrane</keyword>
<gene>
    <name evidence="2" type="ORF">NCTC11048_00100</name>
</gene>
<proteinExistence type="predicted"/>
<protein>
    <submittedName>
        <fullName evidence="2">Uncharacterized protein</fullName>
    </submittedName>
</protein>
<dbReference type="Proteomes" id="UP000255549">
    <property type="component" value="Unassembled WGS sequence"/>
</dbReference>
<name>A0A380FY94_STAIN</name>
<keyword evidence="3" id="KW-1185">Reference proteome</keyword>
<dbReference type="AlphaFoldDB" id="A0A380FY94"/>